<dbReference type="Pfam" id="PF02875">
    <property type="entry name" value="Mur_ligase_C"/>
    <property type="match status" value="1"/>
</dbReference>
<keyword evidence="4 14" id="KW-0963">Cytoplasm</keyword>
<keyword evidence="7 14" id="KW-0547">Nucleotide-binding</keyword>
<dbReference type="InterPro" id="IPR004101">
    <property type="entry name" value="Mur_ligase_C"/>
</dbReference>
<dbReference type="HAMAP" id="MF_00046">
    <property type="entry name" value="MurC"/>
    <property type="match status" value="1"/>
</dbReference>
<gene>
    <name evidence="14" type="primary">murC</name>
    <name evidence="18" type="ORF">EBB06_04965</name>
</gene>
<sequence length="463" mass="48882">MKHKVKHIHFVGIGGVGMCGIAEVLLNLGYTVSGSDMADGTATQRLTAQGASVFFGHDATYTGDADVVVTSTAVKADNPEVAAARDKHIPVIPRAMMLAELMRFKQGIAIAGTHGKTTTTSLTASVLAAAGLDPTFVIGGKLTAAGANAKLGSGEFLVAEADESDASFLHLAPVMAVVTNIDADHMDTYEHSFDKLKQAFVDFLHRLPFYGRAVLCIDDAHVRAILPQVKKPVTTYGLTDDADVYAENVVAAAGQMHFDCVVRNGTTTRFPVVLNLPGRHNVLNALSAIAIGLECGADIPAIQKGLAEFAGVGRRFQRYGEVALENGGSYTLVDDYGHHPVEMAATLEAVRGAFPDKRLVLAFQPHRYSRTRDLFEDFVKVLSTVDALLLTEVYAAGETPIVAADGRSLARAVRVIGKVEPIFVENIAELPATVHAAVRDGDVLITMGAGSIGAVPGKLAAGK</sequence>
<dbReference type="Gene3D" id="3.90.190.20">
    <property type="entry name" value="Mur ligase, C-terminal domain"/>
    <property type="match status" value="1"/>
</dbReference>
<evidence type="ECO:0000256" key="9">
    <source>
        <dbReference type="ARBA" id="ARBA00022960"/>
    </source>
</evidence>
<evidence type="ECO:0000256" key="4">
    <source>
        <dbReference type="ARBA" id="ARBA00022490"/>
    </source>
</evidence>
<keyword evidence="12 14" id="KW-0961">Cell wall biogenesis/degradation</keyword>
<name>A0ABY0FE68_9NEIS</name>
<evidence type="ECO:0000256" key="10">
    <source>
        <dbReference type="ARBA" id="ARBA00022984"/>
    </source>
</evidence>
<dbReference type="Gene3D" id="3.40.1190.10">
    <property type="entry name" value="Mur-like, catalytic domain"/>
    <property type="match status" value="1"/>
</dbReference>
<evidence type="ECO:0000256" key="14">
    <source>
        <dbReference type="HAMAP-Rule" id="MF_00046"/>
    </source>
</evidence>
<evidence type="ECO:0000256" key="7">
    <source>
        <dbReference type="ARBA" id="ARBA00022741"/>
    </source>
</evidence>
<keyword evidence="6 14" id="KW-0132">Cell division</keyword>
<dbReference type="GO" id="GO:0008763">
    <property type="term" value="F:UDP-N-acetylmuramate-L-alanine ligase activity"/>
    <property type="evidence" value="ECO:0007669"/>
    <property type="project" value="UniProtKB-EC"/>
</dbReference>
<comment type="similarity">
    <text evidence="14">Belongs to the MurCDEF family.</text>
</comment>
<dbReference type="EC" id="6.3.2.8" evidence="3 14"/>
<protein>
    <recommendedName>
        <fullName evidence="3 14">UDP-N-acetylmuramate--L-alanine ligase</fullName>
        <ecNumber evidence="3 14">6.3.2.8</ecNumber>
    </recommendedName>
    <alternativeName>
        <fullName evidence="14">UDP-N-acetylmuramoyl-L-alanine synthetase</fullName>
    </alternativeName>
</protein>
<evidence type="ECO:0000256" key="2">
    <source>
        <dbReference type="ARBA" id="ARBA00004752"/>
    </source>
</evidence>
<comment type="pathway">
    <text evidence="2 14">Cell wall biogenesis; peptidoglycan biosynthesis.</text>
</comment>
<reference evidence="18 19" key="1">
    <citation type="submission" date="2018-10" db="EMBL/GenBank/DDBJ databases">
        <title>Draft genome of Fastidiocella sp. strain 375T, a bacterium isolated from a karstic cave dripping water.</title>
        <authorList>
            <person name="Coelho C."/>
            <person name="Verissimo A."/>
            <person name="Tiago I."/>
        </authorList>
    </citation>
    <scope>NUCLEOTIDE SEQUENCE [LARGE SCALE GENOMIC DNA]</scope>
    <source>
        <strain evidence="18 19">CAVE-375</strain>
    </source>
</reference>
<evidence type="ECO:0000256" key="13">
    <source>
        <dbReference type="ARBA" id="ARBA00047833"/>
    </source>
</evidence>
<feature type="domain" description="Mur ligase C-terminal" evidence="16">
    <location>
        <begin position="314"/>
        <end position="450"/>
    </location>
</feature>
<comment type="function">
    <text evidence="14">Cell wall formation.</text>
</comment>
<dbReference type="Proteomes" id="UP000290682">
    <property type="component" value="Unassembled WGS sequence"/>
</dbReference>
<dbReference type="InterPro" id="IPR005758">
    <property type="entry name" value="UDP-N-AcMur_Ala_ligase_MurC"/>
</dbReference>
<proteinExistence type="inferred from homology"/>
<dbReference type="SUPFAM" id="SSF53623">
    <property type="entry name" value="MurD-like peptide ligases, catalytic domain"/>
    <property type="match status" value="1"/>
</dbReference>
<evidence type="ECO:0000256" key="5">
    <source>
        <dbReference type="ARBA" id="ARBA00022598"/>
    </source>
</evidence>
<dbReference type="NCBIfam" id="TIGR01082">
    <property type="entry name" value="murC"/>
    <property type="match status" value="1"/>
</dbReference>
<dbReference type="InterPro" id="IPR050061">
    <property type="entry name" value="MurCDEF_pg_biosynth"/>
</dbReference>
<keyword evidence="10 14" id="KW-0573">Peptidoglycan synthesis</keyword>
<evidence type="ECO:0000256" key="6">
    <source>
        <dbReference type="ARBA" id="ARBA00022618"/>
    </source>
</evidence>
<dbReference type="InterPro" id="IPR000713">
    <property type="entry name" value="Mur_ligase_N"/>
</dbReference>
<dbReference type="InterPro" id="IPR036615">
    <property type="entry name" value="Mur_ligase_C_dom_sf"/>
</dbReference>
<dbReference type="InterPro" id="IPR013221">
    <property type="entry name" value="Mur_ligase_cen"/>
</dbReference>
<dbReference type="RefSeq" id="WP_129212011.1">
    <property type="nucleotide sequence ID" value="NZ_REGR01000003.1"/>
</dbReference>
<keyword evidence="5 14" id="KW-0436">Ligase</keyword>
<keyword evidence="9 14" id="KW-0133">Cell shape</keyword>
<evidence type="ECO:0000313" key="19">
    <source>
        <dbReference type="Proteomes" id="UP000290682"/>
    </source>
</evidence>
<dbReference type="SUPFAM" id="SSF53244">
    <property type="entry name" value="MurD-like peptide ligases, peptide-binding domain"/>
    <property type="match status" value="1"/>
</dbReference>
<keyword evidence="11 14" id="KW-0131">Cell cycle</keyword>
<feature type="domain" description="Mur ligase N-terminal catalytic" evidence="15">
    <location>
        <begin position="7"/>
        <end position="105"/>
    </location>
</feature>
<keyword evidence="19" id="KW-1185">Reference proteome</keyword>
<organism evidence="18 19">
    <name type="scientific">Crenobacter cavernae</name>
    <dbReference type="NCBI Taxonomy" id="2290923"/>
    <lineage>
        <taxon>Bacteria</taxon>
        <taxon>Pseudomonadati</taxon>
        <taxon>Pseudomonadota</taxon>
        <taxon>Betaproteobacteria</taxon>
        <taxon>Neisseriales</taxon>
        <taxon>Neisseriaceae</taxon>
        <taxon>Crenobacter</taxon>
    </lineage>
</organism>
<evidence type="ECO:0000256" key="1">
    <source>
        <dbReference type="ARBA" id="ARBA00004496"/>
    </source>
</evidence>
<evidence type="ECO:0000259" key="15">
    <source>
        <dbReference type="Pfam" id="PF01225"/>
    </source>
</evidence>
<dbReference type="EMBL" id="REGR01000003">
    <property type="protein sequence ID" value="RXZ44457.1"/>
    <property type="molecule type" value="Genomic_DNA"/>
</dbReference>
<comment type="caution">
    <text evidence="18">The sequence shown here is derived from an EMBL/GenBank/DDBJ whole genome shotgun (WGS) entry which is preliminary data.</text>
</comment>
<dbReference type="PANTHER" id="PTHR43445">
    <property type="entry name" value="UDP-N-ACETYLMURAMATE--L-ALANINE LIGASE-RELATED"/>
    <property type="match status" value="1"/>
</dbReference>
<comment type="catalytic activity">
    <reaction evidence="13 14">
        <text>UDP-N-acetyl-alpha-D-muramate + L-alanine + ATP = UDP-N-acetyl-alpha-D-muramoyl-L-alanine + ADP + phosphate + H(+)</text>
        <dbReference type="Rhea" id="RHEA:23372"/>
        <dbReference type="ChEBI" id="CHEBI:15378"/>
        <dbReference type="ChEBI" id="CHEBI:30616"/>
        <dbReference type="ChEBI" id="CHEBI:43474"/>
        <dbReference type="ChEBI" id="CHEBI:57972"/>
        <dbReference type="ChEBI" id="CHEBI:70757"/>
        <dbReference type="ChEBI" id="CHEBI:83898"/>
        <dbReference type="ChEBI" id="CHEBI:456216"/>
        <dbReference type="EC" id="6.3.2.8"/>
    </reaction>
</comment>
<evidence type="ECO:0000256" key="11">
    <source>
        <dbReference type="ARBA" id="ARBA00023306"/>
    </source>
</evidence>
<keyword evidence="8 14" id="KW-0067">ATP-binding</keyword>
<evidence type="ECO:0000256" key="12">
    <source>
        <dbReference type="ARBA" id="ARBA00023316"/>
    </source>
</evidence>
<dbReference type="Gene3D" id="3.40.50.720">
    <property type="entry name" value="NAD(P)-binding Rossmann-like Domain"/>
    <property type="match status" value="1"/>
</dbReference>
<dbReference type="Pfam" id="PF08245">
    <property type="entry name" value="Mur_ligase_M"/>
    <property type="match status" value="1"/>
</dbReference>
<accession>A0ABY0FE68</accession>
<evidence type="ECO:0000259" key="17">
    <source>
        <dbReference type="Pfam" id="PF08245"/>
    </source>
</evidence>
<evidence type="ECO:0000259" key="16">
    <source>
        <dbReference type="Pfam" id="PF02875"/>
    </source>
</evidence>
<comment type="subcellular location">
    <subcellularLocation>
        <location evidence="1 14">Cytoplasm</location>
    </subcellularLocation>
</comment>
<evidence type="ECO:0000256" key="8">
    <source>
        <dbReference type="ARBA" id="ARBA00022840"/>
    </source>
</evidence>
<feature type="domain" description="Mur ligase central" evidence="17">
    <location>
        <begin position="110"/>
        <end position="291"/>
    </location>
</feature>
<evidence type="ECO:0000313" key="18">
    <source>
        <dbReference type="EMBL" id="RXZ44457.1"/>
    </source>
</evidence>
<feature type="binding site" evidence="14">
    <location>
        <begin position="112"/>
        <end position="118"/>
    </location>
    <ligand>
        <name>ATP</name>
        <dbReference type="ChEBI" id="CHEBI:30616"/>
    </ligand>
</feature>
<dbReference type="PANTHER" id="PTHR43445:SF3">
    <property type="entry name" value="UDP-N-ACETYLMURAMATE--L-ALANINE LIGASE"/>
    <property type="match status" value="1"/>
</dbReference>
<evidence type="ECO:0000256" key="3">
    <source>
        <dbReference type="ARBA" id="ARBA00012211"/>
    </source>
</evidence>
<dbReference type="Pfam" id="PF01225">
    <property type="entry name" value="Mur_ligase"/>
    <property type="match status" value="1"/>
</dbReference>
<dbReference type="SUPFAM" id="SSF51984">
    <property type="entry name" value="MurCD N-terminal domain"/>
    <property type="match status" value="1"/>
</dbReference>
<dbReference type="InterPro" id="IPR036565">
    <property type="entry name" value="Mur-like_cat_sf"/>
</dbReference>